<dbReference type="InterPro" id="IPR036420">
    <property type="entry name" value="BRCT_dom_sf"/>
</dbReference>
<dbReference type="EMBL" id="BRXY01000156">
    <property type="protein sequence ID" value="GMH72430.1"/>
    <property type="molecule type" value="Genomic_DNA"/>
</dbReference>
<organism evidence="2 3">
    <name type="scientific">Triparma strigata</name>
    <dbReference type="NCBI Taxonomy" id="1606541"/>
    <lineage>
        <taxon>Eukaryota</taxon>
        <taxon>Sar</taxon>
        <taxon>Stramenopiles</taxon>
        <taxon>Ochrophyta</taxon>
        <taxon>Bolidophyceae</taxon>
        <taxon>Parmales</taxon>
        <taxon>Triparmaceae</taxon>
        <taxon>Triparma</taxon>
    </lineage>
</organism>
<feature type="compositionally biased region" description="Polar residues" evidence="1">
    <location>
        <begin position="498"/>
        <end position="508"/>
    </location>
</feature>
<dbReference type="SUPFAM" id="SSF49879">
    <property type="entry name" value="SMAD/FHA domain"/>
    <property type="match status" value="1"/>
</dbReference>
<dbReference type="CDD" id="cd00060">
    <property type="entry name" value="FHA"/>
    <property type="match status" value="1"/>
</dbReference>
<comment type="caution">
    <text evidence="2">The sequence shown here is derived from an EMBL/GenBank/DDBJ whole genome shotgun (WGS) entry which is preliminary data.</text>
</comment>
<evidence type="ECO:0000313" key="3">
    <source>
        <dbReference type="Proteomes" id="UP001165085"/>
    </source>
</evidence>
<dbReference type="CDD" id="cd00027">
    <property type="entry name" value="BRCT"/>
    <property type="match status" value="1"/>
</dbReference>
<protein>
    <recommendedName>
        <fullName evidence="4">FHA domain-containing protein</fullName>
    </recommendedName>
</protein>
<dbReference type="AlphaFoldDB" id="A0A9W7AR57"/>
<feature type="region of interest" description="Disordered" evidence="1">
    <location>
        <begin position="344"/>
        <end position="441"/>
    </location>
</feature>
<dbReference type="OrthoDB" id="10413119at2759"/>
<evidence type="ECO:0008006" key="4">
    <source>
        <dbReference type="Google" id="ProtNLM"/>
    </source>
</evidence>
<dbReference type="Proteomes" id="UP001165085">
    <property type="component" value="Unassembled WGS sequence"/>
</dbReference>
<gene>
    <name evidence="2" type="ORF">TrST_g13267</name>
</gene>
<feature type="region of interest" description="Disordered" evidence="1">
    <location>
        <begin position="498"/>
        <end position="517"/>
    </location>
</feature>
<proteinExistence type="predicted"/>
<feature type="compositionally biased region" description="Basic residues" evidence="1">
    <location>
        <begin position="363"/>
        <end position="376"/>
    </location>
</feature>
<dbReference type="InterPro" id="IPR008984">
    <property type="entry name" value="SMAD_FHA_dom_sf"/>
</dbReference>
<sequence>MFCLSYSCPASSPGPLYIHNVLPELTLGRKGQIVNFTDDKSCSRSHCTFVVKNRSLYCTDLKAKFGTSYSNSGDDDEHYTKLTPSEETLIFDASEVDGNNPSDEEKVVHLKLGAYSTVLTVKLHPVVICTTTFNPALSTSLTEALLPFDVSKRISLTRTTHLITDKTRPTCKFIISKLTGIPVVGIEYAVALHDLPNYGLDGLPSESDFKVSSNTSGTQEICESEFHKNLAGVTVLSPVEGDDETLCEAAGAEIIRLYEGADVDLNAYENTRIVYLKSKGNEHEAITRFKTMGLKGVDAKGVASCCQSEDGGQLLSVDNEEVSPWKKKAKVSPFKKKKVEEVVEVDSDATTDDDVPPPTPKTPPKKKKEKEKRTPKPKPPMMSASQRGPLSKSSKSKSSSPAAPGPDATPSNSDSEDSAQPLAKPEKDLMSLTHPDGFMAAAPSNMLERSAFRRPGISNDHTTVSKKLVVVRISSSTSVAASSLGSKRFRKNFVLNRFTGSDTNSSPTKKGRKKKYDVIGLTPVLPKESEREIRIDRERRELERAQEEAERLFKGGEGKQTTKRKRR</sequence>
<evidence type="ECO:0000256" key="1">
    <source>
        <dbReference type="SAM" id="MobiDB-lite"/>
    </source>
</evidence>
<dbReference type="Gene3D" id="3.40.50.10190">
    <property type="entry name" value="BRCT domain"/>
    <property type="match status" value="1"/>
</dbReference>
<accession>A0A9W7AR57</accession>
<name>A0A9W7AR57_9STRA</name>
<feature type="compositionally biased region" description="Acidic residues" evidence="1">
    <location>
        <begin position="344"/>
        <end position="355"/>
    </location>
</feature>
<feature type="region of interest" description="Disordered" evidence="1">
    <location>
        <begin position="544"/>
        <end position="567"/>
    </location>
</feature>
<reference evidence="3" key="1">
    <citation type="journal article" date="2023" name="Commun. Biol.">
        <title>Genome analysis of Parmales, the sister group of diatoms, reveals the evolutionary specialization of diatoms from phago-mixotrophs to photoautotrophs.</title>
        <authorList>
            <person name="Ban H."/>
            <person name="Sato S."/>
            <person name="Yoshikawa S."/>
            <person name="Yamada K."/>
            <person name="Nakamura Y."/>
            <person name="Ichinomiya M."/>
            <person name="Sato N."/>
            <person name="Blanc-Mathieu R."/>
            <person name="Endo H."/>
            <person name="Kuwata A."/>
            <person name="Ogata H."/>
        </authorList>
    </citation>
    <scope>NUCLEOTIDE SEQUENCE [LARGE SCALE GENOMIC DNA]</scope>
    <source>
        <strain evidence="3">NIES 3701</strain>
    </source>
</reference>
<keyword evidence="3" id="KW-1185">Reference proteome</keyword>
<dbReference type="Gene3D" id="2.60.200.20">
    <property type="match status" value="1"/>
</dbReference>
<feature type="compositionally biased region" description="Basic and acidic residues" evidence="1">
    <location>
        <begin position="544"/>
        <end position="557"/>
    </location>
</feature>
<evidence type="ECO:0000313" key="2">
    <source>
        <dbReference type="EMBL" id="GMH72430.1"/>
    </source>
</evidence>
<feature type="compositionally biased region" description="Low complexity" evidence="1">
    <location>
        <begin position="391"/>
        <end position="400"/>
    </location>
</feature>